<protein>
    <recommendedName>
        <fullName evidence="5">Ferritin</fullName>
    </recommendedName>
</protein>
<feature type="domain" description="Ferritin-like diiron" evidence="6">
    <location>
        <begin position="18"/>
        <end position="163"/>
    </location>
</feature>
<dbReference type="SUPFAM" id="SSF47240">
    <property type="entry name" value="Ferritin-like"/>
    <property type="match status" value="1"/>
</dbReference>
<evidence type="ECO:0000256" key="4">
    <source>
        <dbReference type="ARBA" id="ARBA00023004"/>
    </source>
</evidence>
<dbReference type="PANTHER" id="PTHR11431">
    <property type="entry name" value="FERRITIN"/>
    <property type="match status" value="1"/>
</dbReference>
<dbReference type="InterPro" id="IPR009078">
    <property type="entry name" value="Ferritin-like_SF"/>
</dbReference>
<accession>A0ABX4MYV1</accession>
<dbReference type="InterPro" id="IPR008331">
    <property type="entry name" value="Ferritin_DPS_dom"/>
</dbReference>
<dbReference type="Pfam" id="PF00210">
    <property type="entry name" value="Ferritin"/>
    <property type="match status" value="1"/>
</dbReference>
<dbReference type="CDD" id="cd01055">
    <property type="entry name" value="Nonheme_Ferritin"/>
    <property type="match status" value="1"/>
</dbReference>
<evidence type="ECO:0000256" key="5">
    <source>
        <dbReference type="RuleBase" id="RU361145"/>
    </source>
</evidence>
<comment type="caution">
    <text evidence="7">The sequence shown here is derived from an EMBL/GenBank/DDBJ whole genome shotgun (WGS) entry which is preliminary data.</text>
</comment>
<dbReference type="InterPro" id="IPR001519">
    <property type="entry name" value="Ferritin"/>
</dbReference>
<dbReference type="EMBL" id="PGEY01000001">
    <property type="protein sequence ID" value="PJJ44765.1"/>
    <property type="molecule type" value="Genomic_DNA"/>
</dbReference>
<proteinExistence type="predicted"/>
<gene>
    <name evidence="7" type="ORF">ATK23_2008</name>
</gene>
<evidence type="ECO:0000256" key="1">
    <source>
        <dbReference type="ARBA" id="ARBA00022434"/>
    </source>
</evidence>
<keyword evidence="3" id="KW-0560">Oxidoreductase</keyword>
<evidence type="ECO:0000256" key="2">
    <source>
        <dbReference type="ARBA" id="ARBA00022723"/>
    </source>
</evidence>
<dbReference type="InterPro" id="IPR041719">
    <property type="entry name" value="Ferritin_prok"/>
</dbReference>
<keyword evidence="8" id="KW-1185">Reference proteome</keyword>
<dbReference type="Proteomes" id="UP000229263">
    <property type="component" value="Unassembled WGS sequence"/>
</dbReference>
<dbReference type="Gene3D" id="1.20.1260.10">
    <property type="match status" value="1"/>
</dbReference>
<sequence length="183" mass="19835">MSPNFGDKALVQGYSGGMELTGKLAEAFSTQVTLELTAATVYRQLAVEMDVLSLPGIAGWFRAQAGEEIVHAEKFMTHMTDRSAHPKIGEQPAPTVNVNSVADAFAASLAHEQKVSEAIRELYRLAQTEGDIDSMPLLHWFIDEQVEEEATVSEILDRVKMIGNDGSGLLRLDAELGSRSSAS</sequence>
<dbReference type="PANTHER" id="PTHR11431:SF127">
    <property type="entry name" value="BACTERIAL NON-HEME FERRITIN"/>
    <property type="match status" value="1"/>
</dbReference>
<name>A0ABX4MYV1_9MICC</name>
<organism evidence="7 8">
    <name type="scientific">Glutamicibacter mysorens</name>
    <dbReference type="NCBI Taxonomy" id="257984"/>
    <lineage>
        <taxon>Bacteria</taxon>
        <taxon>Bacillati</taxon>
        <taxon>Actinomycetota</taxon>
        <taxon>Actinomycetes</taxon>
        <taxon>Micrococcales</taxon>
        <taxon>Micrococcaceae</taxon>
        <taxon>Glutamicibacter</taxon>
    </lineage>
</organism>
<evidence type="ECO:0000259" key="6">
    <source>
        <dbReference type="PROSITE" id="PS50905"/>
    </source>
</evidence>
<reference evidence="7 8" key="1">
    <citation type="submission" date="2017-11" db="EMBL/GenBank/DDBJ databases">
        <title>Sequencing the genomes of 1000 actinobacteria strains.</title>
        <authorList>
            <person name="Klenk H.-P."/>
        </authorList>
    </citation>
    <scope>NUCLEOTIDE SEQUENCE [LARGE SCALE GENOMIC DNA]</scope>
    <source>
        <strain evidence="7 8">DSM 12798</strain>
    </source>
</reference>
<dbReference type="InterPro" id="IPR012347">
    <property type="entry name" value="Ferritin-like"/>
</dbReference>
<keyword evidence="4 5" id="KW-0408">Iron</keyword>
<dbReference type="PROSITE" id="PS50905">
    <property type="entry name" value="FERRITIN_LIKE"/>
    <property type="match status" value="1"/>
</dbReference>
<keyword evidence="2 5" id="KW-0479">Metal-binding</keyword>
<evidence type="ECO:0000256" key="3">
    <source>
        <dbReference type="ARBA" id="ARBA00023002"/>
    </source>
</evidence>
<dbReference type="InterPro" id="IPR009040">
    <property type="entry name" value="Ferritin-like_diiron"/>
</dbReference>
<keyword evidence="1 5" id="KW-0409">Iron storage</keyword>
<evidence type="ECO:0000313" key="7">
    <source>
        <dbReference type="EMBL" id="PJJ44765.1"/>
    </source>
</evidence>
<evidence type="ECO:0000313" key="8">
    <source>
        <dbReference type="Proteomes" id="UP000229263"/>
    </source>
</evidence>